<dbReference type="Gene3D" id="3.40.140.10">
    <property type="entry name" value="Cytidine Deaminase, domain 2"/>
    <property type="match status" value="2"/>
</dbReference>
<dbReference type="Proteomes" id="UP000078555">
    <property type="component" value="Unassembled WGS sequence"/>
</dbReference>
<dbReference type="InterPro" id="IPR016193">
    <property type="entry name" value="Cytidine_deaminase-like"/>
</dbReference>
<reference evidence="4" key="1">
    <citation type="submission" date="2016-05" db="EMBL/GenBank/DDBJ databases">
        <authorList>
            <person name="Lavstsen T."/>
            <person name="Jespersen J.S."/>
        </authorList>
    </citation>
    <scope>NUCLEOTIDE SEQUENCE [LARGE SCALE GENOMIC DNA]</scope>
</reference>
<reference evidence="5 6" key="2">
    <citation type="submission" date="2016-05" db="EMBL/GenBank/DDBJ databases">
        <authorList>
            <person name="Naeem Raeece"/>
        </authorList>
    </citation>
    <scope>NUCLEOTIDE SEQUENCE [LARGE SCALE GENOMIC DNA]</scope>
</reference>
<evidence type="ECO:0000313" key="3">
    <source>
        <dbReference type="EMBL" id="SBT39761.1"/>
    </source>
</evidence>
<feature type="region of interest" description="Disordered" evidence="2">
    <location>
        <begin position="114"/>
        <end position="164"/>
    </location>
</feature>
<dbReference type="EMBL" id="FLRE01000152">
    <property type="protein sequence ID" value="SBT40304.1"/>
    <property type="molecule type" value="Genomic_DNA"/>
</dbReference>
<accession>A0A1A8Z923</accession>
<evidence type="ECO:0000256" key="1">
    <source>
        <dbReference type="ARBA" id="ARBA00022801"/>
    </source>
</evidence>
<protein>
    <submittedName>
        <fullName evidence="4">Cytidine and deoxycytidylate deaminase, putative</fullName>
    </submittedName>
</protein>
<dbReference type="PANTHER" id="PTHR11079:SF149">
    <property type="entry name" value="TRNA-SPECIFIC ADENOSINE DEAMINASE 2"/>
    <property type="match status" value="1"/>
</dbReference>
<evidence type="ECO:0000313" key="5">
    <source>
        <dbReference type="Proteomes" id="UP000078550"/>
    </source>
</evidence>
<evidence type="ECO:0000256" key="2">
    <source>
        <dbReference type="SAM" id="MobiDB-lite"/>
    </source>
</evidence>
<dbReference type="GO" id="GO:0052717">
    <property type="term" value="F:tRNA-specific adenosine-34 deaminase activity"/>
    <property type="evidence" value="ECO:0007669"/>
    <property type="project" value="TreeGrafter"/>
</dbReference>
<dbReference type="Proteomes" id="UP000078550">
    <property type="component" value="Unassembled WGS sequence"/>
</dbReference>
<organism evidence="4 5">
    <name type="scientific">Plasmodium ovale wallikeri</name>
    <dbReference type="NCBI Taxonomy" id="864142"/>
    <lineage>
        <taxon>Eukaryota</taxon>
        <taxon>Sar</taxon>
        <taxon>Alveolata</taxon>
        <taxon>Apicomplexa</taxon>
        <taxon>Aconoidasida</taxon>
        <taxon>Haemosporida</taxon>
        <taxon>Plasmodiidae</taxon>
        <taxon>Plasmodium</taxon>
        <taxon>Plasmodium (Plasmodium)</taxon>
    </lineage>
</organism>
<dbReference type="PANTHER" id="PTHR11079">
    <property type="entry name" value="CYTOSINE DEAMINASE FAMILY MEMBER"/>
    <property type="match status" value="1"/>
</dbReference>
<name>A0A1A8Z923_PLAOA</name>
<dbReference type="AlphaFoldDB" id="A0A1A8Z923"/>
<gene>
    <name evidence="3" type="ORF">POVWA1_040720</name>
    <name evidence="4" type="ORF">POVWA2_039480</name>
</gene>
<proteinExistence type="predicted"/>
<sequence>MLISSERLCLFPANGYAYFQRTLHVEVKEMPIFCLLINKEREIIASSYNHTNESKNGSRHCELITIDKYLYGENYERMKNFNLIKCFNNSENSVENSLSSYFLYDRDYKKINEASPLRKNGESTENEEKRGNHMTTEKRSDSYLDMDMKGDTGDATADGKGDADSGEDRLYILQKKSEVREKMENLKNCCIVVTCEPCIMCVYALKLMGYTKIGTKQNETAAYDDLNVNYVDSGGCTQRSISLMKSFYRAGNPSGFSPYSGQNFARISRAHGGIRAYRASVPVWLFPKLRYNVLPIFSLRFFPLFSTRRKKEKIINIDFPQQSKFRRTPYFISQR</sequence>
<dbReference type="EMBL" id="FLRD01000112">
    <property type="protein sequence ID" value="SBT39761.1"/>
    <property type="molecule type" value="Genomic_DNA"/>
</dbReference>
<dbReference type="GO" id="GO:0002100">
    <property type="term" value="P:tRNA wobble adenosine to inosine editing"/>
    <property type="evidence" value="ECO:0007669"/>
    <property type="project" value="TreeGrafter"/>
</dbReference>
<feature type="compositionally biased region" description="Basic and acidic residues" evidence="2">
    <location>
        <begin position="119"/>
        <end position="164"/>
    </location>
</feature>
<evidence type="ECO:0000313" key="4">
    <source>
        <dbReference type="EMBL" id="SBT40304.1"/>
    </source>
</evidence>
<evidence type="ECO:0000313" key="6">
    <source>
        <dbReference type="Proteomes" id="UP000078555"/>
    </source>
</evidence>
<keyword evidence="6" id="KW-1185">Reference proteome</keyword>
<dbReference type="SUPFAM" id="SSF53927">
    <property type="entry name" value="Cytidine deaminase-like"/>
    <property type="match status" value="1"/>
</dbReference>
<keyword evidence="1" id="KW-0378">Hydrolase</keyword>